<evidence type="ECO:0000313" key="14">
    <source>
        <dbReference type="Proteomes" id="UP001058974"/>
    </source>
</evidence>
<reference evidence="13 14" key="1">
    <citation type="journal article" date="2022" name="Nat. Genet.">
        <title>Improved pea reference genome and pan-genome highlight genomic features and evolutionary characteristics.</title>
        <authorList>
            <person name="Yang T."/>
            <person name="Liu R."/>
            <person name="Luo Y."/>
            <person name="Hu S."/>
            <person name="Wang D."/>
            <person name="Wang C."/>
            <person name="Pandey M.K."/>
            <person name="Ge S."/>
            <person name="Xu Q."/>
            <person name="Li N."/>
            <person name="Li G."/>
            <person name="Huang Y."/>
            <person name="Saxena R.K."/>
            <person name="Ji Y."/>
            <person name="Li M."/>
            <person name="Yan X."/>
            <person name="He Y."/>
            <person name="Liu Y."/>
            <person name="Wang X."/>
            <person name="Xiang C."/>
            <person name="Varshney R.K."/>
            <person name="Ding H."/>
            <person name="Gao S."/>
            <person name="Zong X."/>
        </authorList>
    </citation>
    <scope>NUCLEOTIDE SEQUENCE [LARGE SCALE GENOMIC DNA]</scope>
    <source>
        <strain evidence="13 14">cv. Zhongwan 6</strain>
    </source>
</reference>
<keyword evidence="14" id="KW-1185">Reference proteome</keyword>
<evidence type="ECO:0000256" key="3">
    <source>
        <dbReference type="ARBA" id="ARBA00004771"/>
    </source>
</evidence>
<accession>A0A9D4Y484</accession>
<sequence length="471" mass="53217">MEHEKEEYLEEPVSPIGQYFNSSSLCLYIIAVLEFEVAIDDLQALALLKDVFLPISPRFSSIMVQEKNEDKRWKKVDVNLKDHMKTPIFSKGKSLEFYDKSFHDYLSTIAIEPLPQEKPLWEIHIVNYPTKTSLGNIIFKLHHALGDGYSLMGALLSCLQRADDPSLPLSFPSLKPSKSEPSNSSFWRKISWTMSSVFNTASDFGWSVLKSSFIDDDKTPIRSGDEGADFQPISISSIAFSVDHIKDIKSKLGVTMNDVVTGIVFYGTRLYMQEIESKSNTSNSTALVLMNTRNIEGYQSIEDMLDTKKSKGPWGNRISFLHVPIPKLNETRISNPLEFIHDTHNIINRKKQSLGLALTGTLLDIEGKFRGQEAVAKHIRKTITMSSAVVTNLVGPVQQMSLDKHPVKGLYFTLAGGPESLVISIMSYMGMLRVTLKTERDFIDEERLKKCMQSAFEMIFKATMEIDFETK</sequence>
<evidence type="ECO:0000256" key="6">
    <source>
        <dbReference type="ARBA" id="ARBA00022824"/>
    </source>
</evidence>
<dbReference type="InterPro" id="IPR004255">
    <property type="entry name" value="O-acyltransferase_WSD1_N"/>
</dbReference>
<keyword evidence="7" id="KW-0012">Acyltransferase</keyword>
<protein>
    <recommendedName>
        <fullName evidence="15">Diacylglycerol O-acyltransferase</fullName>
    </recommendedName>
</protein>
<comment type="caution">
    <text evidence="13">The sequence shown here is derived from an EMBL/GenBank/DDBJ whole genome shotgun (WGS) entry which is preliminary data.</text>
</comment>
<dbReference type="Pfam" id="PF03007">
    <property type="entry name" value="WS_DGAT_cat"/>
    <property type="match status" value="1"/>
</dbReference>
<dbReference type="GO" id="GO:0005886">
    <property type="term" value="C:plasma membrane"/>
    <property type="evidence" value="ECO:0007669"/>
    <property type="project" value="UniProtKB-SubCell"/>
</dbReference>
<feature type="domain" description="O-acyltransferase WSD1-like N-terminal" evidence="11">
    <location>
        <begin position="100"/>
        <end position="260"/>
    </location>
</feature>
<dbReference type="Proteomes" id="UP001058974">
    <property type="component" value="Chromosome 3"/>
</dbReference>
<evidence type="ECO:0000259" key="12">
    <source>
        <dbReference type="Pfam" id="PF06974"/>
    </source>
</evidence>
<keyword evidence="5" id="KW-0808">Transferase</keyword>
<dbReference type="GO" id="GO:0019432">
    <property type="term" value="P:triglyceride biosynthetic process"/>
    <property type="evidence" value="ECO:0007669"/>
    <property type="project" value="TreeGrafter"/>
</dbReference>
<evidence type="ECO:0000256" key="4">
    <source>
        <dbReference type="ARBA" id="ARBA00005189"/>
    </source>
</evidence>
<evidence type="ECO:0000259" key="11">
    <source>
        <dbReference type="Pfam" id="PF03007"/>
    </source>
</evidence>
<dbReference type="GO" id="GO:0004144">
    <property type="term" value="F:diacylglycerol O-acyltransferase activity"/>
    <property type="evidence" value="ECO:0007669"/>
    <property type="project" value="UniProtKB-EC"/>
</dbReference>
<keyword evidence="6" id="KW-0256">Endoplasmic reticulum</keyword>
<dbReference type="InterPro" id="IPR045034">
    <property type="entry name" value="O-acyltransferase_WSD1-like"/>
</dbReference>
<name>A0A9D4Y484_PEA</name>
<organism evidence="13 14">
    <name type="scientific">Pisum sativum</name>
    <name type="common">Garden pea</name>
    <name type="synonym">Lathyrus oleraceus</name>
    <dbReference type="NCBI Taxonomy" id="3888"/>
    <lineage>
        <taxon>Eukaryota</taxon>
        <taxon>Viridiplantae</taxon>
        <taxon>Streptophyta</taxon>
        <taxon>Embryophyta</taxon>
        <taxon>Tracheophyta</taxon>
        <taxon>Spermatophyta</taxon>
        <taxon>Magnoliopsida</taxon>
        <taxon>eudicotyledons</taxon>
        <taxon>Gunneridae</taxon>
        <taxon>Pentapetalae</taxon>
        <taxon>rosids</taxon>
        <taxon>fabids</taxon>
        <taxon>Fabales</taxon>
        <taxon>Fabaceae</taxon>
        <taxon>Papilionoideae</taxon>
        <taxon>50 kb inversion clade</taxon>
        <taxon>NPAAA clade</taxon>
        <taxon>Hologalegina</taxon>
        <taxon>IRL clade</taxon>
        <taxon>Fabeae</taxon>
        <taxon>Lathyrus</taxon>
    </lineage>
</organism>
<dbReference type="GO" id="GO:0005789">
    <property type="term" value="C:endoplasmic reticulum membrane"/>
    <property type="evidence" value="ECO:0007669"/>
    <property type="project" value="UniProtKB-SubCell"/>
</dbReference>
<evidence type="ECO:0000256" key="7">
    <source>
        <dbReference type="ARBA" id="ARBA00023315"/>
    </source>
</evidence>
<dbReference type="PANTHER" id="PTHR31650">
    <property type="entry name" value="O-ACYLTRANSFERASE (WSD1-LIKE) FAMILY PROTEIN"/>
    <property type="match status" value="1"/>
</dbReference>
<evidence type="ECO:0000256" key="2">
    <source>
        <dbReference type="ARBA" id="ARBA00004586"/>
    </source>
</evidence>
<dbReference type="PANTHER" id="PTHR31650:SF29">
    <property type="entry name" value="O-ACYLTRANSFERASE WSD1-LIKE PROTEIN"/>
    <property type="match status" value="1"/>
</dbReference>
<proteinExistence type="inferred from homology"/>
<comment type="pathway">
    <text evidence="4">Lipid metabolism.</text>
</comment>
<evidence type="ECO:0000256" key="8">
    <source>
        <dbReference type="ARBA" id="ARBA00024360"/>
    </source>
</evidence>
<dbReference type="OrthoDB" id="619536at2759"/>
<dbReference type="EMBL" id="JAMSHJ010000003">
    <property type="protein sequence ID" value="KAI5432027.1"/>
    <property type="molecule type" value="Genomic_DNA"/>
</dbReference>
<comment type="pathway">
    <text evidence="3">Glycerolipid metabolism; triacylglycerol biosynthesis.</text>
</comment>
<evidence type="ECO:0000256" key="1">
    <source>
        <dbReference type="ARBA" id="ARBA00004162"/>
    </source>
</evidence>
<feature type="domain" description="O-acyltransferase WSD1 C-terminal" evidence="12">
    <location>
        <begin position="314"/>
        <end position="459"/>
    </location>
</feature>
<evidence type="ECO:0000256" key="10">
    <source>
        <dbReference type="ARBA" id="ARBA00048109"/>
    </source>
</evidence>
<dbReference type="Gramene" id="Psat03G0596200-T1">
    <property type="protein sequence ID" value="KAI5432027.1"/>
    <property type="gene ID" value="KIW84_035962"/>
</dbReference>
<evidence type="ECO:0000313" key="13">
    <source>
        <dbReference type="EMBL" id="KAI5432027.1"/>
    </source>
</evidence>
<dbReference type="Pfam" id="PF06974">
    <property type="entry name" value="WS_DGAT_C"/>
    <property type="match status" value="1"/>
</dbReference>
<comment type="similarity">
    <text evidence="8">In the N-terminal section; belongs to the long-chain O-acyltransferase family.</text>
</comment>
<dbReference type="AlphaFoldDB" id="A0A9D4Y484"/>
<dbReference type="GO" id="GO:0047196">
    <property type="term" value="F:long-chain-alcohol O-fatty-acyltransferase activity"/>
    <property type="evidence" value="ECO:0007669"/>
    <property type="project" value="UniProtKB-EC"/>
</dbReference>
<dbReference type="InterPro" id="IPR009721">
    <property type="entry name" value="O-acyltransferase_WSD1_C"/>
</dbReference>
<evidence type="ECO:0000256" key="9">
    <source>
        <dbReference type="ARBA" id="ARBA00047604"/>
    </source>
</evidence>
<gene>
    <name evidence="13" type="ORF">KIW84_035962</name>
</gene>
<comment type="catalytic activity">
    <reaction evidence="9">
        <text>a long chain fatty alcohol + a fatty acyl-CoA = a long-chain alcohol wax ester + CoA</text>
        <dbReference type="Rhea" id="RHEA:38443"/>
        <dbReference type="ChEBI" id="CHEBI:17135"/>
        <dbReference type="ChEBI" id="CHEBI:57287"/>
        <dbReference type="ChEBI" id="CHEBI:77636"/>
        <dbReference type="ChEBI" id="CHEBI:235323"/>
        <dbReference type="EC" id="2.3.1.75"/>
    </reaction>
</comment>
<evidence type="ECO:0000256" key="5">
    <source>
        <dbReference type="ARBA" id="ARBA00022679"/>
    </source>
</evidence>
<evidence type="ECO:0008006" key="15">
    <source>
        <dbReference type="Google" id="ProtNLM"/>
    </source>
</evidence>
<comment type="subcellular location">
    <subcellularLocation>
        <location evidence="1">Cell membrane</location>
        <topology evidence="1">Single-pass membrane protein</topology>
    </subcellularLocation>
    <subcellularLocation>
        <location evidence="2">Endoplasmic reticulum membrane</location>
    </subcellularLocation>
</comment>
<comment type="catalytic activity">
    <reaction evidence="10">
        <text>an acyl-CoA + a 1,2-diacyl-sn-glycerol = a triacyl-sn-glycerol + CoA</text>
        <dbReference type="Rhea" id="RHEA:10868"/>
        <dbReference type="ChEBI" id="CHEBI:17815"/>
        <dbReference type="ChEBI" id="CHEBI:57287"/>
        <dbReference type="ChEBI" id="CHEBI:58342"/>
        <dbReference type="ChEBI" id="CHEBI:64615"/>
        <dbReference type="EC" id="2.3.1.20"/>
    </reaction>
</comment>